<dbReference type="PANTHER" id="PTHR43124:SF3">
    <property type="entry name" value="CHLORAMPHENICOL EFFLUX PUMP RV0191"/>
    <property type="match status" value="1"/>
</dbReference>
<accession>A0A0A1FBA7</accession>
<evidence type="ECO:0000313" key="8">
    <source>
        <dbReference type="EMBL" id="AIY40959.1"/>
    </source>
</evidence>
<feature type="transmembrane region" description="Helical" evidence="6">
    <location>
        <begin position="247"/>
        <end position="264"/>
    </location>
</feature>
<evidence type="ECO:0000256" key="4">
    <source>
        <dbReference type="ARBA" id="ARBA00022989"/>
    </source>
</evidence>
<dbReference type="EMBL" id="CP009962">
    <property type="protein sequence ID" value="AIY40959.1"/>
    <property type="molecule type" value="Genomic_DNA"/>
</dbReference>
<dbReference type="InterPro" id="IPR050189">
    <property type="entry name" value="MFS_Efflux_Transporters"/>
</dbReference>
<evidence type="ECO:0000313" key="9">
    <source>
        <dbReference type="Proteomes" id="UP000030302"/>
    </source>
</evidence>
<dbReference type="Pfam" id="PF07690">
    <property type="entry name" value="MFS_1"/>
    <property type="match status" value="1"/>
</dbReference>
<evidence type="ECO:0000256" key="6">
    <source>
        <dbReference type="SAM" id="Phobius"/>
    </source>
</evidence>
<sequence length="397" mass="41726">MKQLSPTQAIAIVAAIQFIYILDFIMLLPLGPDLAQALAFPSDKLGWLSAAYTSAAVVSGLLSVRLLDRFDRRSVLLLAFGAVGLCTLAATFASSLWTLMLARGLTGLCGGPAIALGMAIIIDSTPPERRGRAIGKVMLGFSVAVIAGVPLALELARWGGWRLPFYAVAGLAALVWLLAAWRLPSLRAHLTHPRKHPVSARSLLAQPAVRTACLVQALSQFSAFLVIPQFSAYLLLNLGFPRERLGMLYFAGGITAMVTVQLLGRLADRAGPMPAAAIASLAFCAGLTPFFGLDALPLVLPFVLFMAGNAGRNVTLAALTSQVPAPHERAGFMSLQNIVQDLAITAAAITSSLMLGETADGRLSGMSVIASLSAVLALMVLCVLPRLHRPLVAAASK</sequence>
<dbReference type="PANTHER" id="PTHR43124">
    <property type="entry name" value="PURINE EFFLUX PUMP PBUE"/>
    <property type="match status" value="1"/>
</dbReference>
<feature type="transmembrane region" description="Helical" evidence="6">
    <location>
        <begin position="76"/>
        <end position="99"/>
    </location>
</feature>
<evidence type="ECO:0000259" key="7">
    <source>
        <dbReference type="PROSITE" id="PS50850"/>
    </source>
</evidence>
<feature type="domain" description="Major facilitator superfamily (MFS) profile" evidence="7">
    <location>
        <begin position="9"/>
        <end position="388"/>
    </location>
</feature>
<dbReference type="AlphaFoldDB" id="A0A0A1FBA7"/>
<feature type="transmembrane region" description="Helical" evidence="6">
    <location>
        <begin position="105"/>
        <end position="122"/>
    </location>
</feature>
<keyword evidence="3 6" id="KW-0812">Transmembrane</keyword>
<dbReference type="GO" id="GO:0022857">
    <property type="term" value="F:transmembrane transporter activity"/>
    <property type="evidence" value="ECO:0007669"/>
    <property type="project" value="InterPro"/>
</dbReference>
<feature type="transmembrane region" description="Helical" evidence="6">
    <location>
        <begin position="9"/>
        <end position="30"/>
    </location>
</feature>
<evidence type="ECO:0000256" key="3">
    <source>
        <dbReference type="ARBA" id="ARBA00022692"/>
    </source>
</evidence>
<dbReference type="Proteomes" id="UP000030302">
    <property type="component" value="Chromosome"/>
</dbReference>
<dbReference type="STRING" id="279058.LT85_1801"/>
<protein>
    <submittedName>
        <fullName evidence="8">Arabinose efflux permease</fullName>
    </submittedName>
</protein>
<evidence type="ECO:0000256" key="2">
    <source>
        <dbReference type="ARBA" id="ARBA00022475"/>
    </source>
</evidence>
<feature type="transmembrane region" description="Helical" evidence="6">
    <location>
        <begin position="363"/>
        <end position="384"/>
    </location>
</feature>
<dbReference type="PROSITE" id="PS50850">
    <property type="entry name" value="MFS"/>
    <property type="match status" value="1"/>
</dbReference>
<dbReference type="InterPro" id="IPR011701">
    <property type="entry name" value="MFS"/>
</dbReference>
<name>A0A0A1FBA7_9BURK</name>
<reference evidence="9" key="1">
    <citation type="journal article" date="2014" name="Soil Biol. Biochem.">
        <title>Structure and function of bacterial communities in ageing soils: Insights from the Mendocino ecological staircase.</title>
        <authorList>
            <person name="Uroz S."/>
            <person name="Tech J.J."/>
            <person name="Sawaya N.A."/>
            <person name="Frey-Klett P."/>
            <person name="Leveau J.H.J."/>
        </authorList>
    </citation>
    <scope>NUCLEOTIDE SEQUENCE [LARGE SCALE GENOMIC DNA]</scope>
    <source>
        <strain evidence="9">Cal35</strain>
    </source>
</reference>
<dbReference type="InterPro" id="IPR036259">
    <property type="entry name" value="MFS_trans_sf"/>
</dbReference>
<dbReference type="SUPFAM" id="SSF103473">
    <property type="entry name" value="MFS general substrate transporter"/>
    <property type="match status" value="1"/>
</dbReference>
<feature type="transmembrane region" description="Helical" evidence="6">
    <location>
        <begin position="276"/>
        <end position="300"/>
    </location>
</feature>
<evidence type="ECO:0000256" key="1">
    <source>
        <dbReference type="ARBA" id="ARBA00004651"/>
    </source>
</evidence>
<dbReference type="Gene3D" id="1.20.1250.20">
    <property type="entry name" value="MFS general substrate transporter like domains"/>
    <property type="match status" value="1"/>
</dbReference>
<feature type="transmembrane region" description="Helical" evidence="6">
    <location>
        <begin position="165"/>
        <end position="183"/>
    </location>
</feature>
<keyword evidence="2" id="KW-1003">Cell membrane</keyword>
<dbReference type="HOGENOM" id="CLU_001265_61_5_4"/>
<evidence type="ECO:0000256" key="5">
    <source>
        <dbReference type="ARBA" id="ARBA00023136"/>
    </source>
</evidence>
<keyword evidence="4 6" id="KW-1133">Transmembrane helix</keyword>
<gene>
    <name evidence="8" type="ORF">LT85_1801</name>
</gene>
<keyword evidence="9" id="KW-1185">Reference proteome</keyword>
<dbReference type="GO" id="GO:0005886">
    <property type="term" value="C:plasma membrane"/>
    <property type="evidence" value="ECO:0007669"/>
    <property type="project" value="UniProtKB-SubCell"/>
</dbReference>
<dbReference type="InterPro" id="IPR020846">
    <property type="entry name" value="MFS_dom"/>
</dbReference>
<organism evidence="8 9">
    <name type="scientific">Collimonas arenae</name>
    <dbReference type="NCBI Taxonomy" id="279058"/>
    <lineage>
        <taxon>Bacteria</taxon>
        <taxon>Pseudomonadati</taxon>
        <taxon>Pseudomonadota</taxon>
        <taxon>Betaproteobacteria</taxon>
        <taxon>Burkholderiales</taxon>
        <taxon>Oxalobacteraceae</taxon>
        <taxon>Collimonas</taxon>
    </lineage>
</organism>
<dbReference type="KEGG" id="care:LT85_1801"/>
<proteinExistence type="predicted"/>
<keyword evidence="5 6" id="KW-0472">Membrane</keyword>
<dbReference type="CDD" id="cd17324">
    <property type="entry name" value="MFS_NepI_like"/>
    <property type="match status" value="1"/>
</dbReference>
<feature type="transmembrane region" description="Helical" evidence="6">
    <location>
        <begin position="134"/>
        <end position="153"/>
    </location>
</feature>
<dbReference type="RefSeq" id="WP_216595051.1">
    <property type="nucleotide sequence ID" value="NZ_CP009962.1"/>
</dbReference>
<comment type="subcellular location">
    <subcellularLocation>
        <location evidence="1">Cell membrane</location>
        <topology evidence="1">Multi-pass membrane protein</topology>
    </subcellularLocation>
</comment>
<feature type="transmembrane region" description="Helical" evidence="6">
    <location>
        <begin position="45"/>
        <end position="64"/>
    </location>
</feature>